<dbReference type="Proteomes" id="UP001488805">
    <property type="component" value="Unassembled WGS sequence"/>
</dbReference>
<keyword evidence="3" id="KW-1185">Reference proteome</keyword>
<proteinExistence type="predicted"/>
<evidence type="ECO:0000256" key="1">
    <source>
        <dbReference type="SAM" id="MobiDB-lite"/>
    </source>
</evidence>
<evidence type="ECO:0000313" key="2">
    <source>
        <dbReference type="EMBL" id="KAK9526321.1"/>
    </source>
</evidence>
<organism evidence="2 3">
    <name type="scientific">Zoarces viviparus</name>
    <name type="common">Viviparous eelpout</name>
    <name type="synonym">Blennius viviparus</name>
    <dbReference type="NCBI Taxonomy" id="48416"/>
    <lineage>
        <taxon>Eukaryota</taxon>
        <taxon>Metazoa</taxon>
        <taxon>Chordata</taxon>
        <taxon>Craniata</taxon>
        <taxon>Vertebrata</taxon>
        <taxon>Euteleostomi</taxon>
        <taxon>Actinopterygii</taxon>
        <taxon>Neopterygii</taxon>
        <taxon>Teleostei</taxon>
        <taxon>Neoteleostei</taxon>
        <taxon>Acanthomorphata</taxon>
        <taxon>Eupercaria</taxon>
        <taxon>Perciformes</taxon>
        <taxon>Cottioidei</taxon>
        <taxon>Zoarcales</taxon>
        <taxon>Zoarcidae</taxon>
        <taxon>Zoarcinae</taxon>
        <taxon>Zoarces</taxon>
    </lineage>
</organism>
<dbReference type="EMBL" id="JBCEZU010000123">
    <property type="protein sequence ID" value="KAK9526321.1"/>
    <property type="molecule type" value="Genomic_DNA"/>
</dbReference>
<sequence>MDTRQGRRVDSRGGIGLSSLHNRPMRQDGSTKEPNLTVRPLGQLAVSRDGELAAGSSAVTKASFSFVLNI</sequence>
<feature type="compositionally biased region" description="Basic and acidic residues" evidence="1">
    <location>
        <begin position="1"/>
        <end position="11"/>
    </location>
</feature>
<reference evidence="2 3" key="1">
    <citation type="journal article" date="2024" name="Genome Biol. Evol.">
        <title>Chromosome-level genome assembly of the viviparous eelpout Zoarces viviparus.</title>
        <authorList>
            <person name="Fuhrmann N."/>
            <person name="Brasseur M.V."/>
            <person name="Bakowski C.E."/>
            <person name="Podsiadlowski L."/>
            <person name="Prost S."/>
            <person name="Krehenwinkel H."/>
            <person name="Mayer C."/>
        </authorList>
    </citation>
    <scope>NUCLEOTIDE SEQUENCE [LARGE SCALE GENOMIC DNA]</scope>
    <source>
        <strain evidence="2">NO-MEL_2022_Ind0_liver</strain>
    </source>
</reference>
<name>A0AAW1EVS9_ZOAVI</name>
<feature type="region of interest" description="Disordered" evidence="1">
    <location>
        <begin position="1"/>
        <end position="38"/>
    </location>
</feature>
<comment type="caution">
    <text evidence="2">The sequence shown here is derived from an EMBL/GenBank/DDBJ whole genome shotgun (WGS) entry which is preliminary data.</text>
</comment>
<gene>
    <name evidence="2" type="ORF">VZT92_015029</name>
</gene>
<accession>A0AAW1EVS9</accession>
<evidence type="ECO:0000313" key="3">
    <source>
        <dbReference type="Proteomes" id="UP001488805"/>
    </source>
</evidence>
<protein>
    <submittedName>
        <fullName evidence="2">Uncharacterized protein</fullName>
    </submittedName>
</protein>
<dbReference type="AlphaFoldDB" id="A0AAW1EVS9"/>